<accession>A0ABR2YTK4</accession>
<evidence type="ECO:0000256" key="2">
    <source>
        <dbReference type="ARBA" id="ARBA00022694"/>
    </source>
</evidence>
<dbReference type="SUPFAM" id="SSF55120">
    <property type="entry name" value="Pseudouridine synthase"/>
    <property type="match status" value="1"/>
</dbReference>
<dbReference type="InterPro" id="IPR020097">
    <property type="entry name" value="PsdUridine_synth_TruA_a/b_dom"/>
</dbReference>
<proteinExistence type="inferred from homology"/>
<dbReference type="PANTHER" id="PTHR11142">
    <property type="entry name" value="PSEUDOURIDYLATE SYNTHASE"/>
    <property type="match status" value="1"/>
</dbReference>
<comment type="catalytic activity">
    <reaction evidence="4">
        <text>uridine(38/39/40) in tRNA = pseudouridine(38/39/40) in tRNA</text>
        <dbReference type="Rhea" id="RHEA:22376"/>
        <dbReference type="Rhea" id="RHEA-COMP:10085"/>
        <dbReference type="Rhea" id="RHEA-COMP:10087"/>
        <dbReference type="ChEBI" id="CHEBI:65314"/>
        <dbReference type="ChEBI" id="CHEBI:65315"/>
        <dbReference type="EC" id="5.4.99.12"/>
    </reaction>
</comment>
<dbReference type="HAMAP" id="MF_00171">
    <property type="entry name" value="TruA"/>
    <property type="match status" value="1"/>
</dbReference>
<dbReference type="Gene3D" id="3.30.70.660">
    <property type="entry name" value="Pseudouridine synthase I, catalytic domain, C-terminal subdomain"/>
    <property type="match status" value="1"/>
</dbReference>
<keyword evidence="3 4" id="KW-0413">Isomerase</keyword>
<protein>
    <recommendedName>
        <fullName evidence="4">tRNA pseudouridine synthase</fullName>
        <ecNumber evidence="4">5.4.99.12</ecNumber>
    </recommendedName>
</protein>
<dbReference type="NCBIfam" id="TIGR00071">
    <property type="entry name" value="hisT_truA"/>
    <property type="match status" value="1"/>
</dbReference>
<reference evidence="6 7" key="1">
    <citation type="journal article" date="2024" name="Nat. Commun.">
        <title>Phylogenomics reveals the evolutionary origins of lichenization in chlorophyte algae.</title>
        <authorList>
            <person name="Puginier C."/>
            <person name="Libourel C."/>
            <person name="Otte J."/>
            <person name="Skaloud P."/>
            <person name="Haon M."/>
            <person name="Grisel S."/>
            <person name="Petersen M."/>
            <person name="Berrin J.G."/>
            <person name="Delaux P.M."/>
            <person name="Dal Grande F."/>
            <person name="Keller J."/>
        </authorList>
    </citation>
    <scope>NUCLEOTIDE SEQUENCE [LARGE SCALE GENOMIC DNA]</scope>
    <source>
        <strain evidence="6 7">SAG 216-7</strain>
    </source>
</reference>
<dbReference type="EC" id="5.4.99.12" evidence="4"/>
<dbReference type="Proteomes" id="UP001491310">
    <property type="component" value="Unassembled WGS sequence"/>
</dbReference>
<dbReference type="InterPro" id="IPR001406">
    <property type="entry name" value="PsdUridine_synth_TruA"/>
</dbReference>
<keyword evidence="2 4" id="KW-0819">tRNA processing</keyword>
<dbReference type="EMBL" id="JALJOT010000005">
    <property type="protein sequence ID" value="KAK9914986.1"/>
    <property type="molecule type" value="Genomic_DNA"/>
</dbReference>
<feature type="domain" description="Pseudouridine synthase I TruA alpha/beta" evidence="5">
    <location>
        <begin position="182"/>
        <end position="296"/>
    </location>
</feature>
<evidence type="ECO:0000256" key="4">
    <source>
        <dbReference type="RuleBase" id="RU003792"/>
    </source>
</evidence>
<dbReference type="Pfam" id="PF01416">
    <property type="entry name" value="PseudoU_synth_1"/>
    <property type="match status" value="1"/>
</dbReference>
<comment type="caution">
    <text evidence="6">The sequence shown here is derived from an EMBL/GenBank/DDBJ whole genome shotgun (WGS) entry which is preliminary data.</text>
</comment>
<comment type="similarity">
    <text evidence="1 4">Belongs to the tRNA pseudouridine synthase TruA family.</text>
</comment>
<evidence type="ECO:0000313" key="7">
    <source>
        <dbReference type="Proteomes" id="UP001491310"/>
    </source>
</evidence>
<gene>
    <name evidence="6" type="ORF">WJX75_003356</name>
</gene>
<dbReference type="Gene3D" id="3.30.70.580">
    <property type="entry name" value="Pseudouridine synthase I, catalytic domain, N-terminal subdomain"/>
    <property type="match status" value="1"/>
</dbReference>
<dbReference type="InterPro" id="IPR020103">
    <property type="entry name" value="PsdUridine_synth_cat_dom_sf"/>
</dbReference>
<dbReference type="PANTHER" id="PTHR11142:SF5">
    <property type="entry name" value="TRNA PSEUDOURIDINE(38_39) SYNTHASE"/>
    <property type="match status" value="1"/>
</dbReference>
<sequence length="358" mass="40397">MLKRIRPRYLCPDDLLKQQRGKRKKENREFDMDAYQRRYVALEVFYLGWRYHGFASQADSEETVEGHLFCAMRRTKLIPEGAGWEGLGYSRCGRTDKGVSALGQVVALWLRSGAKTGEPDLDVDEEMDYAVTLNRALPNDIRVLGWTLAPESFSARFSAVHREYKYFIVQRGDLNLAAMQEAAGHFAGDHDFRNFCKVDAQHVSSFRRTILDFRVAPVGLQGAAQGGAQVYALHVRGTAFLWHQVRCMAAVLLLVGRGLESPDVVRRLLDVETNPLKPQYNMAPEEPLLFYACVFNELPFRRSAQSHAATRAAVQCHLDRHLIASALLQKPPVEERLTKYGRQIKSRDGGAELTVASA</sequence>
<keyword evidence="7" id="KW-1185">Reference proteome</keyword>
<dbReference type="InterPro" id="IPR020095">
    <property type="entry name" value="PsdUridine_synth_TruA_C"/>
</dbReference>
<evidence type="ECO:0000259" key="5">
    <source>
        <dbReference type="Pfam" id="PF01416"/>
    </source>
</evidence>
<dbReference type="InterPro" id="IPR020094">
    <property type="entry name" value="TruA/RsuA/RluB/E/F_N"/>
</dbReference>
<organism evidence="6 7">
    <name type="scientific">Coccomyxa subellipsoidea</name>
    <dbReference type="NCBI Taxonomy" id="248742"/>
    <lineage>
        <taxon>Eukaryota</taxon>
        <taxon>Viridiplantae</taxon>
        <taxon>Chlorophyta</taxon>
        <taxon>core chlorophytes</taxon>
        <taxon>Trebouxiophyceae</taxon>
        <taxon>Trebouxiophyceae incertae sedis</taxon>
        <taxon>Coccomyxaceae</taxon>
        <taxon>Coccomyxa</taxon>
    </lineage>
</organism>
<evidence type="ECO:0000256" key="3">
    <source>
        <dbReference type="ARBA" id="ARBA00023235"/>
    </source>
</evidence>
<name>A0ABR2YTK4_9CHLO</name>
<evidence type="ECO:0000256" key="1">
    <source>
        <dbReference type="ARBA" id="ARBA00009375"/>
    </source>
</evidence>
<evidence type="ECO:0000313" key="6">
    <source>
        <dbReference type="EMBL" id="KAK9914986.1"/>
    </source>
</evidence>